<reference evidence="2" key="1">
    <citation type="submission" date="2018-04" db="EMBL/GenBank/DDBJ databases">
        <title>Transcriptome of Schizaphis graminum biotype I.</title>
        <authorList>
            <person name="Scully E.D."/>
            <person name="Geib S.M."/>
            <person name="Palmer N.A."/>
            <person name="Koch K."/>
            <person name="Bradshaw J."/>
            <person name="Heng-Moss T."/>
            <person name="Sarath G."/>
        </authorList>
    </citation>
    <scope>NUCLEOTIDE SEQUENCE</scope>
</reference>
<name>A0A2S2P0Z9_SCHGA</name>
<protein>
    <submittedName>
        <fullName evidence="2">Uncharacterized protein</fullName>
    </submittedName>
</protein>
<sequence length="108" mass="10642">MAGDSVCGAAGSSAGTGGVSNEGGKLKFSLEKGNGNMGDKIGGGKLLMSAGKGKENGKLRFLQESGNGPKNGFSGNDNCGSLISEQSAMAMAEQITAKTATALTVVIL</sequence>
<feature type="region of interest" description="Disordered" evidence="1">
    <location>
        <begin position="1"/>
        <end position="26"/>
    </location>
</feature>
<feature type="compositionally biased region" description="Low complexity" evidence="1">
    <location>
        <begin position="1"/>
        <end position="13"/>
    </location>
</feature>
<evidence type="ECO:0000256" key="1">
    <source>
        <dbReference type="SAM" id="MobiDB-lite"/>
    </source>
</evidence>
<organism evidence="2">
    <name type="scientific">Schizaphis graminum</name>
    <name type="common">Green bug aphid</name>
    <dbReference type="NCBI Taxonomy" id="13262"/>
    <lineage>
        <taxon>Eukaryota</taxon>
        <taxon>Metazoa</taxon>
        <taxon>Ecdysozoa</taxon>
        <taxon>Arthropoda</taxon>
        <taxon>Hexapoda</taxon>
        <taxon>Insecta</taxon>
        <taxon>Pterygota</taxon>
        <taxon>Neoptera</taxon>
        <taxon>Paraneoptera</taxon>
        <taxon>Hemiptera</taxon>
        <taxon>Sternorrhyncha</taxon>
        <taxon>Aphidomorpha</taxon>
        <taxon>Aphidoidea</taxon>
        <taxon>Aphididae</taxon>
        <taxon>Aphidini</taxon>
        <taxon>Schizaphis</taxon>
    </lineage>
</organism>
<dbReference type="EMBL" id="GGMR01010520">
    <property type="protein sequence ID" value="MBY23139.1"/>
    <property type="molecule type" value="Transcribed_RNA"/>
</dbReference>
<accession>A0A2S2P0Z9</accession>
<gene>
    <name evidence="2" type="ORF">g.2612</name>
</gene>
<proteinExistence type="predicted"/>
<dbReference type="AlphaFoldDB" id="A0A2S2P0Z9"/>
<evidence type="ECO:0000313" key="2">
    <source>
        <dbReference type="EMBL" id="MBY23139.1"/>
    </source>
</evidence>